<protein>
    <submittedName>
        <fullName evidence="1">Uncharacterized protein</fullName>
    </submittedName>
</protein>
<sequence length="82" mass="9313">MGRYYSINFGLGNAFEGLFEDIGEAKSYAEENVELNRQHIKIHDDEGKLLSTSHWNGVAPTADEDVLVDFGKHGYYSNWMDV</sequence>
<dbReference type="Proteomes" id="UP001398420">
    <property type="component" value="Unassembled WGS sequence"/>
</dbReference>
<comment type="caution">
    <text evidence="1">The sequence shown here is derived from an EMBL/GenBank/DDBJ whole genome shotgun (WGS) entry which is preliminary data.</text>
</comment>
<gene>
    <name evidence="1" type="ORF">AAF454_03575</name>
</gene>
<dbReference type="RefSeq" id="WP_087680409.1">
    <property type="nucleotide sequence ID" value="NZ_JAWVOH010000002.1"/>
</dbReference>
<name>A0ABU9LLG5_9BACL</name>
<accession>A0ABU9LLG5</accession>
<keyword evidence="2" id="KW-1185">Reference proteome</keyword>
<organism evidence="1 2">
    <name type="scientific">Kurthia gibsonii</name>
    <dbReference type="NCBI Taxonomy" id="33946"/>
    <lineage>
        <taxon>Bacteria</taxon>
        <taxon>Bacillati</taxon>
        <taxon>Bacillota</taxon>
        <taxon>Bacilli</taxon>
        <taxon>Bacillales</taxon>
        <taxon>Caryophanaceae</taxon>
        <taxon>Kurthia</taxon>
    </lineage>
</organism>
<evidence type="ECO:0000313" key="1">
    <source>
        <dbReference type="EMBL" id="MEL5987506.1"/>
    </source>
</evidence>
<proteinExistence type="predicted"/>
<reference evidence="1 2" key="1">
    <citation type="submission" date="2024-04" db="EMBL/GenBank/DDBJ databases">
        <authorList>
            <person name="Wu Y.S."/>
            <person name="Zhang L."/>
        </authorList>
    </citation>
    <scope>NUCLEOTIDE SEQUENCE [LARGE SCALE GENOMIC DNA]</scope>
    <source>
        <strain evidence="1 2">KG-01</strain>
    </source>
</reference>
<evidence type="ECO:0000313" key="2">
    <source>
        <dbReference type="Proteomes" id="UP001398420"/>
    </source>
</evidence>
<dbReference type="EMBL" id="JBCEWA010000002">
    <property type="protein sequence ID" value="MEL5987506.1"/>
    <property type="molecule type" value="Genomic_DNA"/>
</dbReference>